<feature type="transmembrane region" description="Helical" evidence="1">
    <location>
        <begin position="21"/>
        <end position="46"/>
    </location>
</feature>
<accession>A0A1J7BEG3</accession>
<evidence type="ECO:0000256" key="1">
    <source>
        <dbReference type="SAM" id="Phobius"/>
    </source>
</evidence>
<dbReference type="EMBL" id="MLCF01000067">
    <property type="protein sequence ID" value="OIV37022.1"/>
    <property type="molecule type" value="Genomic_DNA"/>
</dbReference>
<keyword evidence="4" id="KW-1185">Reference proteome</keyword>
<reference evidence="3 4" key="1">
    <citation type="submission" date="2016-10" db="EMBL/GenBank/DDBJ databases">
        <title>Genome sequence of Streptomyces gilvigriseus MUSC 26.</title>
        <authorList>
            <person name="Lee L.-H."/>
            <person name="Ser H.-L."/>
        </authorList>
    </citation>
    <scope>NUCLEOTIDE SEQUENCE [LARGE SCALE GENOMIC DNA]</scope>
    <source>
        <strain evidence="3 4">MUSC 26</strain>
    </source>
</reference>
<name>A0A1J7BEG3_9ACTN</name>
<dbReference type="STRING" id="1428644.BIV57_13370"/>
<keyword evidence="1" id="KW-0812">Transmembrane</keyword>
<dbReference type="Proteomes" id="UP000243342">
    <property type="component" value="Unassembled WGS sequence"/>
</dbReference>
<keyword evidence="1" id="KW-0472">Membrane</keyword>
<evidence type="ECO:0000313" key="4">
    <source>
        <dbReference type="Proteomes" id="UP000243342"/>
    </source>
</evidence>
<comment type="caution">
    <text evidence="3">The sequence shown here is derived from an EMBL/GenBank/DDBJ whole genome shotgun (WGS) entry which is preliminary data.</text>
</comment>
<evidence type="ECO:0000313" key="3">
    <source>
        <dbReference type="EMBL" id="OIV37022.1"/>
    </source>
</evidence>
<dbReference type="InterPro" id="IPR012495">
    <property type="entry name" value="TadE-like_dom"/>
</dbReference>
<evidence type="ECO:0000259" key="2">
    <source>
        <dbReference type="Pfam" id="PF07811"/>
    </source>
</evidence>
<keyword evidence="1" id="KW-1133">Transmembrane helix</keyword>
<proteinExistence type="predicted"/>
<organism evidence="3 4">
    <name type="scientific">Mangrovactinospora gilvigrisea</name>
    <dbReference type="NCBI Taxonomy" id="1428644"/>
    <lineage>
        <taxon>Bacteria</taxon>
        <taxon>Bacillati</taxon>
        <taxon>Actinomycetota</taxon>
        <taxon>Actinomycetes</taxon>
        <taxon>Kitasatosporales</taxon>
        <taxon>Streptomycetaceae</taxon>
        <taxon>Mangrovactinospora</taxon>
    </lineage>
</organism>
<sequence>MRRLAARLVPAVGRREQGSASIEAAVVVPVVLLVLFMTIHAALWFYSRDVAMHAAQQGVDAARLDGASLGAGEIAARQYLSQVGGLTTYHIGISGGRQIRVTVTGAMPTIVPGLVVHISQSASGPREVFTGKQNG</sequence>
<gene>
    <name evidence="3" type="ORF">BIV57_13370</name>
</gene>
<feature type="domain" description="TadE-like" evidence="2">
    <location>
        <begin position="18"/>
        <end position="59"/>
    </location>
</feature>
<dbReference type="AlphaFoldDB" id="A0A1J7BEG3"/>
<protein>
    <recommendedName>
        <fullName evidence="2">TadE-like domain-containing protein</fullName>
    </recommendedName>
</protein>
<dbReference type="Pfam" id="PF07811">
    <property type="entry name" value="TadE"/>
    <property type="match status" value="1"/>
</dbReference>